<comment type="caution">
    <text evidence="2">The sequence shown here is derived from an EMBL/GenBank/DDBJ whole genome shotgun (WGS) entry which is preliminary data.</text>
</comment>
<dbReference type="Proteomes" id="UP000663891">
    <property type="component" value="Unassembled WGS sequence"/>
</dbReference>
<reference evidence="2" key="1">
    <citation type="submission" date="2021-02" db="EMBL/GenBank/DDBJ databases">
        <authorList>
            <person name="Nowell W R."/>
        </authorList>
    </citation>
    <scope>NUCLEOTIDE SEQUENCE</scope>
</reference>
<evidence type="ECO:0000313" key="2">
    <source>
        <dbReference type="EMBL" id="CAF1226621.1"/>
    </source>
</evidence>
<dbReference type="SUPFAM" id="SSF48371">
    <property type="entry name" value="ARM repeat"/>
    <property type="match status" value="1"/>
</dbReference>
<dbReference type="OrthoDB" id="5330228at2759"/>
<organism evidence="2 3">
    <name type="scientific">Adineta steineri</name>
    <dbReference type="NCBI Taxonomy" id="433720"/>
    <lineage>
        <taxon>Eukaryota</taxon>
        <taxon>Metazoa</taxon>
        <taxon>Spiralia</taxon>
        <taxon>Gnathifera</taxon>
        <taxon>Rotifera</taxon>
        <taxon>Eurotatoria</taxon>
        <taxon>Bdelloidea</taxon>
        <taxon>Adinetida</taxon>
        <taxon>Adinetidae</taxon>
        <taxon>Adineta</taxon>
    </lineage>
</organism>
<dbReference type="SUPFAM" id="SSF49879">
    <property type="entry name" value="SMAD/FHA domain"/>
    <property type="match status" value="1"/>
</dbReference>
<name>A0A814Y7U0_9BILA</name>
<dbReference type="PROSITE" id="PS50006">
    <property type="entry name" value="FHA_DOMAIN"/>
    <property type="match status" value="1"/>
</dbReference>
<gene>
    <name evidence="2" type="ORF">VCS650_LOCUS27016</name>
</gene>
<dbReference type="InterPro" id="IPR008984">
    <property type="entry name" value="SMAD_FHA_dom_sf"/>
</dbReference>
<dbReference type="InterPro" id="IPR000253">
    <property type="entry name" value="FHA_dom"/>
</dbReference>
<protein>
    <recommendedName>
        <fullName evidence="1">FHA domain-containing protein</fullName>
    </recommendedName>
</protein>
<evidence type="ECO:0000313" key="3">
    <source>
        <dbReference type="Proteomes" id="UP000663891"/>
    </source>
</evidence>
<dbReference type="EMBL" id="CAJNON010000373">
    <property type="protein sequence ID" value="CAF1226621.1"/>
    <property type="molecule type" value="Genomic_DNA"/>
</dbReference>
<evidence type="ECO:0000259" key="1">
    <source>
        <dbReference type="PROSITE" id="PS50006"/>
    </source>
</evidence>
<accession>A0A814Y7U0</accession>
<dbReference type="InterPro" id="IPR016024">
    <property type="entry name" value="ARM-type_fold"/>
</dbReference>
<dbReference type="Gene3D" id="2.60.200.20">
    <property type="match status" value="1"/>
</dbReference>
<dbReference type="Pfam" id="PF00498">
    <property type="entry name" value="FHA"/>
    <property type="match status" value="1"/>
</dbReference>
<dbReference type="AlphaFoldDB" id="A0A814Y7U0"/>
<sequence length="479" mass="55579">MNFSSKHFIIECLDNGRSIFFRDVSRNGCYIDGELIHHSKILLQNSEHIISLALKENRAYKFIHLSGLKQIGPGLPKYLYRQVSIHGSVDVYHEKTDLSVEMEYAADGGALLDRIHKTYIMDEDELNAVHESLGLVDNPASDILLSTTSFDHTTLNDIFLLGLQQYALFLTDNPQYMPNDFQNIVSDLVRIISLLEEKGTTAVTWYDLKPYVRRFLEVIQPPQHHQSQEGIYLDEVSTYVSSTAYIEIFIHLFTRLEMSDQNELDRTEEFYLITCPTYVCHSRKNKSYMEVSREILKQMSSIYVNILMKFTKIMKDCSTIIINPITWLLALLNCTTVWHDNRIQFMNINKDFIDALWIIIFNTSIEQEKYMQPLLIYSLTLMFYSTFDEQILVSIKEKNMVSTLLELLINGKAETIQFEACRLLSIVMNNDDIKNPLMDTKKLIKVFFIGLCEPTPNPNAQIRLQNSLFCLKSNMINIF</sequence>
<proteinExistence type="predicted"/>
<feature type="domain" description="FHA" evidence="1">
    <location>
        <begin position="1"/>
        <end position="36"/>
    </location>
</feature>